<dbReference type="SMART" id="SM00369">
    <property type="entry name" value="LRR_TYP"/>
    <property type="match status" value="8"/>
</dbReference>
<dbReference type="InParanoid" id="D8TQC7"/>
<evidence type="ECO:0000256" key="2">
    <source>
        <dbReference type="ARBA" id="ARBA00022614"/>
    </source>
</evidence>
<dbReference type="InterPro" id="IPR055414">
    <property type="entry name" value="LRR_R13L4/SHOC2-like"/>
</dbReference>
<dbReference type="PROSITE" id="PS51450">
    <property type="entry name" value="LRR"/>
    <property type="match status" value="1"/>
</dbReference>
<dbReference type="SUPFAM" id="SSF52058">
    <property type="entry name" value="L domain-like"/>
    <property type="match status" value="2"/>
</dbReference>
<gene>
    <name evidence="6" type="ORF">VOLCADRAFT_103962</name>
</gene>
<dbReference type="InterPro" id="IPR003591">
    <property type="entry name" value="Leu-rich_rpt_typical-subtyp"/>
</dbReference>
<evidence type="ECO:0000256" key="1">
    <source>
        <dbReference type="ARBA" id="ARBA00004430"/>
    </source>
</evidence>
<dbReference type="RefSeq" id="XP_002948636.1">
    <property type="nucleotide sequence ID" value="XM_002948590.1"/>
</dbReference>
<evidence type="ECO:0000256" key="4">
    <source>
        <dbReference type="SAM" id="MobiDB-lite"/>
    </source>
</evidence>
<dbReference type="GeneID" id="9624960"/>
<comment type="subcellular location">
    <subcellularLocation>
        <location evidence="1">Cytoplasm</location>
        <location evidence="1">Cytoskeleton</location>
        <location evidence="1">Cilium axoneme</location>
    </subcellularLocation>
</comment>
<keyword evidence="2" id="KW-0433">Leucine-rich repeat</keyword>
<dbReference type="SMART" id="SM00364">
    <property type="entry name" value="LRR_BAC"/>
    <property type="match status" value="5"/>
</dbReference>
<dbReference type="Pfam" id="PF13855">
    <property type="entry name" value="LRR_8"/>
    <property type="match status" value="1"/>
</dbReference>
<feature type="compositionally biased region" description="Low complexity" evidence="4">
    <location>
        <begin position="163"/>
        <end position="180"/>
    </location>
</feature>
<feature type="compositionally biased region" description="Low complexity" evidence="4">
    <location>
        <begin position="187"/>
        <end position="205"/>
    </location>
</feature>
<dbReference type="PANTHER" id="PTHR48051">
    <property type="match status" value="1"/>
</dbReference>
<dbReference type="EMBL" id="GL378331">
    <property type="protein sequence ID" value="EFJ50511.1"/>
    <property type="molecule type" value="Genomic_DNA"/>
</dbReference>
<keyword evidence="3" id="KW-0677">Repeat</keyword>
<dbReference type="OrthoDB" id="533707at2759"/>
<feature type="compositionally biased region" description="Low complexity" evidence="4">
    <location>
        <begin position="44"/>
        <end position="60"/>
    </location>
</feature>
<protein>
    <recommendedName>
        <fullName evidence="5">Disease resistance R13L4/SHOC-2-like LRR domain-containing protein</fullName>
    </recommendedName>
</protein>
<accession>D8TQC7</accession>
<feature type="domain" description="Disease resistance R13L4/SHOC-2-like LRR" evidence="5">
    <location>
        <begin position="391"/>
        <end position="581"/>
    </location>
</feature>
<dbReference type="Proteomes" id="UP000001058">
    <property type="component" value="Unassembled WGS sequence"/>
</dbReference>
<feature type="compositionally biased region" description="Gly residues" evidence="4">
    <location>
        <begin position="61"/>
        <end position="80"/>
    </location>
</feature>
<feature type="region of interest" description="Disordered" evidence="4">
    <location>
        <begin position="36"/>
        <end position="88"/>
    </location>
</feature>
<evidence type="ECO:0000259" key="5">
    <source>
        <dbReference type="Pfam" id="PF23598"/>
    </source>
</evidence>
<dbReference type="GO" id="GO:0005930">
    <property type="term" value="C:axoneme"/>
    <property type="evidence" value="ECO:0007669"/>
    <property type="project" value="UniProtKB-SubCell"/>
</dbReference>
<dbReference type="Pfam" id="PF23598">
    <property type="entry name" value="LRR_14"/>
    <property type="match status" value="1"/>
</dbReference>
<dbReference type="KEGG" id="vcn:VOLCADRAFT_103962"/>
<evidence type="ECO:0000256" key="3">
    <source>
        <dbReference type="ARBA" id="ARBA00022737"/>
    </source>
</evidence>
<organism evidence="7">
    <name type="scientific">Volvox carteri f. nagariensis</name>
    <dbReference type="NCBI Taxonomy" id="3068"/>
    <lineage>
        <taxon>Eukaryota</taxon>
        <taxon>Viridiplantae</taxon>
        <taxon>Chlorophyta</taxon>
        <taxon>core chlorophytes</taxon>
        <taxon>Chlorophyceae</taxon>
        <taxon>CS clade</taxon>
        <taxon>Chlamydomonadales</taxon>
        <taxon>Volvocaceae</taxon>
        <taxon>Volvox</taxon>
    </lineage>
</organism>
<dbReference type="InterPro" id="IPR001611">
    <property type="entry name" value="Leu-rich_rpt"/>
</dbReference>
<proteinExistence type="predicted"/>
<feature type="region of interest" description="Disordered" evidence="4">
    <location>
        <begin position="154"/>
        <end position="213"/>
    </location>
</feature>
<dbReference type="AlphaFoldDB" id="D8TQC7"/>
<dbReference type="PANTHER" id="PTHR48051:SF1">
    <property type="entry name" value="RAS SUPPRESSOR PROTEIN 1"/>
    <property type="match status" value="1"/>
</dbReference>
<keyword evidence="7" id="KW-1185">Reference proteome</keyword>
<reference evidence="6 7" key="1">
    <citation type="journal article" date="2010" name="Science">
        <title>Genomic analysis of organismal complexity in the multicellular green alga Volvox carteri.</title>
        <authorList>
            <person name="Prochnik S.E."/>
            <person name="Umen J."/>
            <person name="Nedelcu A.M."/>
            <person name="Hallmann A."/>
            <person name="Miller S.M."/>
            <person name="Nishii I."/>
            <person name="Ferris P."/>
            <person name="Kuo A."/>
            <person name="Mitros T."/>
            <person name="Fritz-Laylin L.K."/>
            <person name="Hellsten U."/>
            <person name="Chapman J."/>
            <person name="Simakov O."/>
            <person name="Rensing S.A."/>
            <person name="Terry A."/>
            <person name="Pangilinan J."/>
            <person name="Kapitonov V."/>
            <person name="Jurka J."/>
            <person name="Salamov A."/>
            <person name="Shapiro H."/>
            <person name="Schmutz J."/>
            <person name="Grimwood J."/>
            <person name="Lindquist E."/>
            <person name="Lucas S."/>
            <person name="Grigoriev I.V."/>
            <person name="Schmitt R."/>
            <person name="Kirk D."/>
            <person name="Rokhsar D.S."/>
        </authorList>
    </citation>
    <scope>NUCLEOTIDE SEQUENCE [LARGE SCALE GENOMIC DNA]</scope>
    <source>
        <strain evidence="7">f. Nagariensis / Eve</strain>
    </source>
</reference>
<dbReference type="Gene3D" id="3.80.10.10">
    <property type="entry name" value="Ribonuclease Inhibitor"/>
    <property type="match status" value="2"/>
</dbReference>
<dbReference type="InterPro" id="IPR032675">
    <property type="entry name" value="LRR_dom_sf"/>
</dbReference>
<sequence>MGRPATRDRGLDSQLHLHAADPDSCAYYRHEDRSFIGPGAQFIPGQQQAPQRPAGGSEDPSGGGPGTSAGPLGSGGGSGASGAAAHGSSPGYVAVPGTFRPSRMSETALAMRCVCRLWCEVLSEGVRRVSHLALGNCADVMVRNQDPPAVLSPRRGGAGGACQAGPGPSSEAAAAAASGAPRRRSPRTAAASGRPRAAARARGAGNSTGSGVGSFAASSSGALKARSLGGLSWLRNLQVLDTAVHLDLAASCPWLEELVVWTQNPHQQYGTHPGRDSAGYLGPTHGPHPTVGSVVSAAAAGGGRRGGAAAGGTRRSALDRTLSSLPGLRRLRLSGVDASAARLGSAIMGLTALTSLRLFQCKLPTFIGAPERARSGQSNFARELVLNLGAKLQDLSLQGCCIRAVPDEVLAGLTSLRMLDLSSNWLRELPTTLTLLQRLEYLDVQHNTLVALPEGMAALTRLADLDLSENYLRRLPADFGQLTALTHLHLGGLHGLDMVLCWPLLTSLTNLHALGLGSLVAARRESIRTLGEGEGSSGPLHALVSALAPAGRLRELMLDGCGLDGLPACFSGLTALSHLSLMENFDTSGFPNAITGLRGLAVLRLGYLDLSAPLPAGLYDLGFLRELDLEQNFLPYVSSDISKLSNLQHALPWTALYRLTRLRQLSLSGPEEPPRVTRGIGALTGLEALQMHAVSLPGPVLSELCNQLTGLSSLDLASCQMKALPAAITKLARLADLQLTSNQLEKLPAGFGALSRLTDLGLSGNRQLRSLPADITCLTRLRSLSWTVDRTRTKPPSEEQLSWMAQLQELALHGEHSFAELAKLHGITWPKRTSYW</sequence>
<name>D8TQC7_VOLCA</name>
<dbReference type="eggNOG" id="KOG0619">
    <property type="taxonomic scope" value="Eukaryota"/>
</dbReference>
<dbReference type="STRING" id="3068.D8TQC7"/>
<dbReference type="InterPro" id="IPR050216">
    <property type="entry name" value="LRR_domain-containing"/>
</dbReference>
<evidence type="ECO:0000313" key="6">
    <source>
        <dbReference type="EMBL" id="EFJ50511.1"/>
    </source>
</evidence>
<evidence type="ECO:0000313" key="7">
    <source>
        <dbReference type="Proteomes" id="UP000001058"/>
    </source>
</evidence>